<name>T1IQX8_STRMM</name>
<evidence type="ECO:0000256" key="1">
    <source>
        <dbReference type="SAM" id="MobiDB-lite"/>
    </source>
</evidence>
<dbReference type="AlphaFoldDB" id="T1IQX8"/>
<reference evidence="3" key="2">
    <citation type="submission" date="2015-02" db="UniProtKB">
        <authorList>
            <consortium name="EnsemblMetazoa"/>
        </authorList>
    </citation>
    <scope>IDENTIFICATION</scope>
</reference>
<keyword evidence="2" id="KW-0472">Membrane</keyword>
<feature type="compositionally biased region" description="Low complexity" evidence="1">
    <location>
        <begin position="68"/>
        <end position="77"/>
    </location>
</feature>
<dbReference type="OMA" id="IPMRDPF"/>
<accession>T1IQX8</accession>
<feature type="transmembrane region" description="Helical" evidence="2">
    <location>
        <begin position="288"/>
        <end position="310"/>
    </location>
</feature>
<protein>
    <submittedName>
        <fullName evidence="3">Uncharacterized protein</fullName>
    </submittedName>
</protein>
<dbReference type="HOGENOM" id="CLU_895219_0_0_1"/>
<dbReference type="EMBL" id="JH431322">
    <property type="status" value="NOT_ANNOTATED_CDS"/>
    <property type="molecule type" value="Genomic_DNA"/>
</dbReference>
<sequence>MNKKYLNYEYYYFLKHHYTTKVTMVISSRPRTPGSCSSLDYHEQMYTNLSMVQQHRNRKANFKKLRYSSSSPTSTSSADSLPIANTRKHPYKRIVPQEHFPPYIPSETLRSSRSMPGLSIGSTSDGLPCPVHHMQKVLNLHQLPNFVPRRSGSMYELRASPAPSFYAQRASPAPSFYAPMPQHRMYAPQSHYGSLRSIHSGKSAAPFLIPNPVMAPQQPLIMPSLPPIPMHLPPMPPTYLLPPGARPQPLVIPAEPLPVRNMNKREAPLAIQYKKKKKYSCCHGPMPVVWFVVILVSFGVILGIILWATLG</sequence>
<evidence type="ECO:0000313" key="4">
    <source>
        <dbReference type="Proteomes" id="UP000014500"/>
    </source>
</evidence>
<feature type="region of interest" description="Disordered" evidence="1">
    <location>
        <begin position="65"/>
        <end position="84"/>
    </location>
</feature>
<reference evidence="4" key="1">
    <citation type="submission" date="2011-05" db="EMBL/GenBank/DDBJ databases">
        <authorList>
            <person name="Richards S.R."/>
            <person name="Qu J."/>
            <person name="Jiang H."/>
            <person name="Jhangiani S.N."/>
            <person name="Agravi P."/>
            <person name="Goodspeed R."/>
            <person name="Gross S."/>
            <person name="Mandapat C."/>
            <person name="Jackson L."/>
            <person name="Mathew T."/>
            <person name="Pu L."/>
            <person name="Thornton R."/>
            <person name="Saada N."/>
            <person name="Wilczek-Boney K.B."/>
            <person name="Lee S."/>
            <person name="Kovar C."/>
            <person name="Wu Y."/>
            <person name="Scherer S.E."/>
            <person name="Worley K.C."/>
            <person name="Muzny D.M."/>
            <person name="Gibbs R."/>
        </authorList>
    </citation>
    <scope>NUCLEOTIDE SEQUENCE</scope>
    <source>
        <strain evidence="4">Brora</strain>
    </source>
</reference>
<organism evidence="3 4">
    <name type="scientific">Strigamia maritima</name>
    <name type="common">European centipede</name>
    <name type="synonym">Geophilus maritimus</name>
    <dbReference type="NCBI Taxonomy" id="126957"/>
    <lineage>
        <taxon>Eukaryota</taxon>
        <taxon>Metazoa</taxon>
        <taxon>Ecdysozoa</taxon>
        <taxon>Arthropoda</taxon>
        <taxon>Myriapoda</taxon>
        <taxon>Chilopoda</taxon>
        <taxon>Pleurostigmophora</taxon>
        <taxon>Geophilomorpha</taxon>
        <taxon>Linotaeniidae</taxon>
        <taxon>Strigamia</taxon>
    </lineage>
</organism>
<feature type="region of interest" description="Disordered" evidence="1">
    <location>
        <begin position="102"/>
        <end position="122"/>
    </location>
</feature>
<keyword evidence="2" id="KW-0812">Transmembrane</keyword>
<keyword evidence="4" id="KW-1185">Reference proteome</keyword>
<dbReference type="Proteomes" id="UP000014500">
    <property type="component" value="Unassembled WGS sequence"/>
</dbReference>
<evidence type="ECO:0000256" key="2">
    <source>
        <dbReference type="SAM" id="Phobius"/>
    </source>
</evidence>
<evidence type="ECO:0000313" key="3">
    <source>
        <dbReference type="EnsemblMetazoa" id="SMAR003457-PA"/>
    </source>
</evidence>
<proteinExistence type="predicted"/>
<feature type="compositionally biased region" description="Polar residues" evidence="1">
    <location>
        <begin position="108"/>
        <end position="122"/>
    </location>
</feature>
<keyword evidence="2" id="KW-1133">Transmembrane helix</keyword>
<dbReference type="EnsemblMetazoa" id="SMAR003457-RA">
    <property type="protein sequence ID" value="SMAR003457-PA"/>
    <property type="gene ID" value="SMAR003457"/>
</dbReference>